<reference evidence="7 8" key="3">
    <citation type="journal article" date="2017" name="Mol. Plant Pathol.">
        <title>A gapless genome sequence of the fungus Botrytis cinerea.</title>
        <authorList>
            <person name="Van Kan J.A."/>
            <person name="Stassen J.H."/>
            <person name="Mosbach A."/>
            <person name="Van Der Lee T.A."/>
            <person name="Faino L."/>
            <person name="Farmer A.D."/>
            <person name="Papasotiriou D.G."/>
            <person name="Zhou S."/>
            <person name="Seidl M.F."/>
            <person name="Cottam E."/>
            <person name="Edel D."/>
            <person name="Hahn M."/>
            <person name="Schwartz D.C."/>
            <person name="Dietrich R.A."/>
            <person name="Widdison S."/>
            <person name="Scalliet G."/>
        </authorList>
    </citation>
    <scope>NUCLEOTIDE SEQUENCE [LARGE SCALE GENOMIC DNA]</scope>
    <source>
        <strain evidence="7 8">B05.10</strain>
    </source>
</reference>
<dbReference type="Proteomes" id="UP000001798">
    <property type="component" value="Chromosome 13"/>
</dbReference>
<reference evidence="7 8" key="2">
    <citation type="journal article" date="2012" name="Eukaryot. Cell">
        <title>Genome update of Botrytis cinerea strains B05.10 and T4.</title>
        <authorList>
            <person name="Staats M."/>
            <person name="van Kan J.A."/>
        </authorList>
    </citation>
    <scope>NUCLEOTIDE SEQUENCE [LARGE SCALE GENOMIC DNA]</scope>
    <source>
        <strain evidence="7 8">B05.10</strain>
    </source>
</reference>
<dbReference type="GO" id="GO:0008270">
    <property type="term" value="F:zinc ion binding"/>
    <property type="evidence" value="ECO:0007669"/>
    <property type="project" value="UniProtKB-KW"/>
</dbReference>
<dbReference type="PROSITE" id="PS50103">
    <property type="entry name" value="ZF_C3H1"/>
    <property type="match status" value="1"/>
</dbReference>
<dbReference type="OrthoDB" id="3522990at2759"/>
<feature type="zinc finger region" description="C3H1-type" evidence="4">
    <location>
        <begin position="255"/>
        <end position="282"/>
    </location>
</feature>
<accession>A0A384K0P8</accession>
<feature type="domain" description="C3H1-type" evidence="6">
    <location>
        <begin position="255"/>
        <end position="282"/>
    </location>
</feature>
<evidence type="ECO:0000256" key="1">
    <source>
        <dbReference type="ARBA" id="ARBA00022723"/>
    </source>
</evidence>
<evidence type="ECO:0000256" key="4">
    <source>
        <dbReference type="PROSITE-ProRule" id="PRU00723"/>
    </source>
</evidence>
<organism evidence="7 8">
    <name type="scientific">Botryotinia fuckeliana (strain B05.10)</name>
    <name type="common">Noble rot fungus</name>
    <name type="synonym">Botrytis cinerea</name>
    <dbReference type="NCBI Taxonomy" id="332648"/>
    <lineage>
        <taxon>Eukaryota</taxon>
        <taxon>Fungi</taxon>
        <taxon>Dikarya</taxon>
        <taxon>Ascomycota</taxon>
        <taxon>Pezizomycotina</taxon>
        <taxon>Leotiomycetes</taxon>
        <taxon>Helotiales</taxon>
        <taxon>Sclerotiniaceae</taxon>
        <taxon>Botrytis</taxon>
    </lineage>
</organism>
<gene>
    <name evidence="7" type="ORF">BCIN_13g02660</name>
</gene>
<name>A0A384K0P8_BOTFB</name>
<keyword evidence="1 4" id="KW-0479">Metal-binding</keyword>
<dbReference type="InterPro" id="IPR036855">
    <property type="entry name" value="Znf_CCCH_sf"/>
</dbReference>
<evidence type="ECO:0000256" key="2">
    <source>
        <dbReference type="ARBA" id="ARBA00022771"/>
    </source>
</evidence>
<dbReference type="InterPro" id="IPR045518">
    <property type="entry name" value="2EXR"/>
</dbReference>
<dbReference type="KEGG" id="bfu:BCIN_13g02660"/>
<evidence type="ECO:0000313" key="8">
    <source>
        <dbReference type="Proteomes" id="UP000001798"/>
    </source>
</evidence>
<evidence type="ECO:0000256" key="3">
    <source>
        <dbReference type="ARBA" id="ARBA00022833"/>
    </source>
</evidence>
<dbReference type="Gene3D" id="4.10.1000.10">
    <property type="entry name" value="Zinc finger, CCCH-type"/>
    <property type="match status" value="1"/>
</dbReference>
<dbReference type="EMBL" id="CP009817">
    <property type="protein sequence ID" value="ATZ56429.1"/>
    <property type="molecule type" value="Genomic_DNA"/>
</dbReference>
<keyword evidence="2 4" id="KW-0863">Zinc-finger</keyword>
<keyword evidence="8" id="KW-1185">Reference proteome</keyword>
<proteinExistence type="predicted"/>
<dbReference type="RefSeq" id="XP_024552560.1">
    <property type="nucleotide sequence ID" value="XM_024696747.1"/>
</dbReference>
<dbReference type="InterPro" id="IPR000571">
    <property type="entry name" value="Znf_CCCH"/>
</dbReference>
<sequence>MSFSGFYEQPLRQTLSEVIKFSRREKALHDANILATSRKAPLDIPVEVTRIYFVETAPKSKEPSLIGVDRALQNIKNARKSLGIEETVPNRAVSFTHIKAKKFGTVQAVTDAGLDRIRAAHSEPDVTDSTIEISRRVVGSEEPISNDAVPVVSVNPEAHSSVPVTTDMGLDRIKAAQSISDIEDPPVKAFQVTSGSEETVSNEALSIVPAKSEEHSAVTVATDVGLDRIKAALCTSYVTDPSVNIANSTSDVAVSPVEVCKFFLDRKGCKYKNNCQYFHDHDTRAKLRERRMANNVKNKLEPVSTNQETTYKREVLALKSNNSNVPVSVAKPSKPLPKPTLNKKRPAFKDFHTPNSCVRKNCPFPHEEPEKLIDDTVPGEAPEVSNTTSSSQIPKCPKAMLRKRKAKKPSKAKVVKTSEPEQTFSVTKPIVWEGNPNLGDESYCTSAVLQIFGKFAPTKEEAIEWCKEMAVNRNFRHFINFENLSLWARAINLNTDEFLTHVGYLPEIPAHFTFQTQLYIKKLRAAYEAEQARPKYDTFHCFDKLPNELCMKIWGFAVRSGRILTVSLNQETIQNEGGPGLFKRRRGTSPSPLWLVNKQTQKACMMDSSCAFYFGCDYFSSRFDTLFLNDSAENVNLYARQIAQWRGNVVQRLSFPHYRLCDVTDMPLFATSIYKAFPSLIRLEFSLSDGKYWSKYVEKAHKVVEGANTEIAKVYKRRGADIKLPRVRFVLVPEEQAIGLGIGGIGW</sequence>
<evidence type="ECO:0000313" key="7">
    <source>
        <dbReference type="EMBL" id="ATZ56429.1"/>
    </source>
</evidence>
<dbReference type="SUPFAM" id="SSF90229">
    <property type="entry name" value="CCCH zinc finger"/>
    <property type="match status" value="1"/>
</dbReference>
<protein>
    <recommendedName>
        <fullName evidence="6">C3H1-type domain-containing protein</fullName>
    </recommendedName>
</protein>
<reference evidence="7 8" key="1">
    <citation type="journal article" date="2011" name="PLoS Genet.">
        <title>Genomic analysis of the necrotrophic fungal pathogens Sclerotinia sclerotiorum and Botrytis cinerea.</title>
        <authorList>
            <person name="Amselem J."/>
            <person name="Cuomo C.A."/>
            <person name="van Kan J.A."/>
            <person name="Viaud M."/>
            <person name="Benito E.P."/>
            <person name="Couloux A."/>
            <person name="Coutinho P.M."/>
            <person name="de Vries R.P."/>
            <person name="Dyer P.S."/>
            <person name="Fillinger S."/>
            <person name="Fournier E."/>
            <person name="Gout L."/>
            <person name="Hahn M."/>
            <person name="Kohn L."/>
            <person name="Lapalu N."/>
            <person name="Plummer K.M."/>
            <person name="Pradier J.M."/>
            <person name="Quevillon E."/>
            <person name="Sharon A."/>
            <person name="Simon A."/>
            <person name="ten Have A."/>
            <person name="Tudzynski B."/>
            <person name="Tudzynski P."/>
            <person name="Wincker P."/>
            <person name="Andrew M."/>
            <person name="Anthouard V."/>
            <person name="Beever R.E."/>
            <person name="Beffa R."/>
            <person name="Benoit I."/>
            <person name="Bouzid O."/>
            <person name="Brault B."/>
            <person name="Chen Z."/>
            <person name="Choquer M."/>
            <person name="Collemare J."/>
            <person name="Cotton P."/>
            <person name="Danchin E.G."/>
            <person name="Da Silva C."/>
            <person name="Gautier A."/>
            <person name="Giraud C."/>
            <person name="Giraud T."/>
            <person name="Gonzalez C."/>
            <person name="Grossetete S."/>
            <person name="Guldener U."/>
            <person name="Henrissat B."/>
            <person name="Howlett B.J."/>
            <person name="Kodira C."/>
            <person name="Kretschmer M."/>
            <person name="Lappartient A."/>
            <person name="Leroch M."/>
            <person name="Levis C."/>
            <person name="Mauceli E."/>
            <person name="Neuveglise C."/>
            <person name="Oeser B."/>
            <person name="Pearson M."/>
            <person name="Poulain J."/>
            <person name="Poussereau N."/>
            <person name="Quesneville H."/>
            <person name="Rascle C."/>
            <person name="Schumacher J."/>
            <person name="Segurens B."/>
            <person name="Sexton A."/>
            <person name="Silva E."/>
            <person name="Sirven C."/>
            <person name="Soanes D.M."/>
            <person name="Talbot N.J."/>
            <person name="Templeton M."/>
            <person name="Yandava C."/>
            <person name="Yarden O."/>
            <person name="Zeng Q."/>
            <person name="Rollins J.A."/>
            <person name="Lebrun M.H."/>
            <person name="Dickman M."/>
        </authorList>
    </citation>
    <scope>NUCLEOTIDE SEQUENCE [LARGE SCALE GENOMIC DNA]</scope>
    <source>
        <strain evidence="7 8">B05.10</strain>
    </source>
</reference>
<dbReference type="VEuPathDB" id="FungiDB:Bcin13g02660"/>
<dbReference type="GeneID" id="5435863"/>
<dbReference type="Pfam" id="PF20150">
    <property type="entry name" value="2EXR"/>
    <property type="match status" value="1"/>
</dbReference>
<dbReference type="AlphaFoldDB" id="A0A384K0P8"/>
<feature type="region of interest" description="Disordered" evidence="5">
    <location>
        <begin position="326"/>
        <end position="348"/>
    </location>
</feature>
<evidence type="ECO:0000259" key="6">
    <source>
        <dbReference type="PROSITE" id="PS50103"/>
    </source>
</evidence>
<evidence type="ECO:0000256" key="5">
    <source>
        <dbReference type="SAM" id="MobiDB-lite"/>
    </source>
</evidence>
<keyword evidence="3 4" id="KW-0862">Zinc</keyword>